<dbReference type="AlphaFoldDB" id="A0A806KLL2"/>
<sequence length="58" mass="6831">MPNQHEENDENYLEEETPVKNLGKRRLLWILIFGFPVFFGLCRCFDNLVSVDPNTALF</sequence>
<accession>A0A806KLL2</accession>
<keyword evidence="1" id="KW-1133">Transmembrane helix</keyword>
<organism evidence="2">
    <name type="scientific">uncultured bacterium contig00069</name>
    <dbReference type="NCBI Taxonomy" id="1181550"/>
    <lineage>
        <taxon>Bacteria</taxon>
        <taxon>environmental samples</taxon>
    </lineage>
</organism>
<keyword evidence="1" id="KW-0812">Transmembrane</keyword>
<name>A0A806KLL2_9BACT</name>
<dbReference type="EMBL" id="JQ844206">
    <property type="protein sequence ID" value="AGS52711.1"/>
    <property type="molecule type" value="Genomic_DNA"/>
</dbReference>
<proteinExistence type="predicted"/>
<reference evidence="2" key="1">
    <citation type="submission" date="2012-03" db="EMBL/GenBank/DDBJ databases">
        <title>Functional metagenomics reveals considerable lignocellulase gene clusters in the gut microbiome of a wood-feeding higher termite.</title>
        <authorList>
            <person name="Liu N."/>
        </authorList>
    </citation>
    <scope>NUCLEOTIDE SEQUENCE</scope>
</reference>
<evidence type="ECO:0000256" key="1">
    <source>
        <dbReference type="SAM" id="Phobius"/>
    </source>
</evidence>
<protein>
    <submittedName>
        <fullName evidence="2">Uncharacterized protein</fullName>
    </submittedName>
</protein>
<keyword evidence="1" id="KW-0472">Membrane</keyword>
<feature type="transmembrane region" description="Helical" evidence="1">
    <location>
        <begin position="27"/>
        <end position="49"/>
    </location>
</feature>
<evidence type="ECO:0000313" key="2">
    <source>
        <dbReference type="EMBL" id="AGS52711.1"/>
    </source>
</evidence>